<dbReference type="Proteomes" id="UP001165405">
    <property type="component" value="Unassembled WGS sequence"/>
</dbReference>
<organism evidence="1 2">
    <name type="scientific">Antribacter soli</name>
    <dbReference type="NCBI Taxonomy" id="2910976"/>
    <lineage>
        <taxon>Bacteria</taxon>
        <taxon>Bacillati</taxon>
        <taxon>Actinomycetota</taxon>
        <taxon>Actinomycetes</taxon>
        <taxon>Micrococcales</taxon>
        <taxon>Promicromonosporaceae</taxon>
        <taxon>Antribacter</taxon>
    </lineage>
</organism>
<dbReference type="AlphaFoldDB" id="A0AA41UA85"/>
<reference evidence="1" key="1">
    <citation type="submission" date="2022-01" db="EMBL/GenBank/DDBJ databases">
        <title>Antribacter sp. nov., isolated from Guizhou of China.</title>
        <authorList>
            <person name="Chengliang C."/>
            <person name="Ya Z."/>
        </authorList>
    </citation>
    <scope>NUCLEOTIDE SEQUENCE</scope>
    <source>
        <strain evidence="1">KLBMP 9083</strain>
    </source>
</reference>
<sequence>MGTAHGSQPVANQRITVAAEAPITGVGSTTDPITMDAGFGEPQHEDGAIYRYPNLLDFGPVNEPPPVVTTKSSRNLDLIAHWYNDFGLDKQALAANQAAGAYAWYDWRWNFPTNTGDGQTSYGYDPQRHPLQGFYKGDDPRVLGWQCKWLAEAGINAVSLVQSDGFKRANGAGVDWSNPASGAYWIYRLFNQTPNFQALRWVGWLDSNGTPEQLAAQVDELVWLWQNYPNGYTHTENGRTYAVLYLWDGEMLRGALDNYNGATKTLAHLRTVAGKFQALGYDGVMVMARNAGVVNTNYDAYGLYDDGVLYGYANYSEMYSPPAGASYNNDYSQYAAKVQFPVDTAGKGRRVIGVQTAHETVHPHPSNFSIANSTPAAFGLALRRAADHVVEHDLRRIITIGNVSEWAEQGPGLLPTVADGFGYLEQVRSLPSYDAPGRSTVSVTPHVQNLGWMTPVSGGMTAGTEGRALRLEALRLGLNNTELPGGIEASGHVQNAGWLPYVPGGGLVGTEGRSLRMEALRIRLTGDAATAYDVYYRVHVQNLGWLGWAINGKPAGTAGYGYRAEAVQVSLVVRGDPHPPTTSPAYFAR</sequence>
<gene>
    <name evidence="1" type="ORF">L1785_02775</name>
</gene>
<dbReference type="Gene3D" id="3.20.20.80">
    <property type="entry name" value="Glycosidases"/>
    <property type="match status" value="1"/>
</dbReference>
<name>A0AA41UA85_9MICO</name>
<protein>
    <submittedName>
        <fullName evidence="1">Uncharacterized protein</fullName>
    </submittedName>
</protein>
<proteinExistence type="predicted"/>
<evidence type="ECO:0000313" key="1">
    <source>
        <dbReference type="EMBL" id="MCF4119894.1"/>
    </source>
</evidence>
<dbReference type="SMART" id="SM00728">
    <property type="entry name" value="ChW"/>
    <property type="match status" value="3"/>
</dbReference>
<dbReference type="EMBL" id="JAKGSG010000010">
    <property type="protein sequence ID" value="MCF4119894.1"/>
    <property type="molecule type" value="Genomic_DNA"/>
</dbReference>
<keyword evidence="2" id="KW-1185">Reference proteome</keyword>
<accession>A0AA41UA85</accession>
<comment type="caution">
    <text evidence="1">The sequence shown here is derived from an EMBL/GenBank/DDBJ whole genome shotgun (WGS) entry which is preliminary data.</text>
</comment>
<evidence type="ECO:0000313" key="2">
    <source>
        <dbReference type="Proteomes" id="UP001165405"/>
    </source>
</evidence>
<dbReference type="InterPro" id="IPR006637">
    <property type="entry name" value="ChW"/>
</dbReference>
<dbReference type="Pfam" id="PF07538">
    <property type="entry name" value="ChW"/>
    <property type="match status" value="3"/>
</dbReference>